<keyword evidence="5" id="KW-1185">Reference proteome</keyword>
<accession>A0A1Z5KSL1</accession>
<gene>
    <name evidence="4" type="ORF">FisN_16Hh256</name>
</gene>
<sequence>MFRFTTTQLILLLTVSGIWQTAANRDDTYYAEGVVNPNTAHNALYWKEPSNVLEDLDQFEKLYVQYHECAWSEVLGQNNNGGGDESDTWYLKSVPRMGAQVAYTLHGVLKGRRDRGCSKATYILSAHTSNGITGFTNVLANLGVDGFTAVQNGGEGEHQGNNNNNNNGNSQVVTSSCQGQGGQQQHRFLNEGQQQGENQKYYYEYNADQSSVAAICQNKRFVKAQISGSSCSGTIEEVVDDLSEFNDLLSSKAKCVQIYARGDSYNQQQEGQQQQNNNNGNNGSPLSLLQNSYSCWYQQADCPDPYGKQRKYQQAIDRVTSSNLSVQDQETKARAATFLLLSVAFLAGAVFLLLSPGRGGSMPPGYLQRLKSRRRASRKNKMLQSSDDNASKSSRRGWASPDIAQTMSQEVSLASENQSYSYDEQSQRVALSTDTSNDDSSAYPRPPPTHLWEDGQQEAMDRRKGFLSKFRSKKG</sequence>
<keyword evidence="2" id="KW-1133">Transmembrane helix</keyword>
<feature type="chain" id="PRO_5011989519" evidence="3">
    <location>
        <begin position="24"/>
        <end position="475"/>
    </location>
</feature>
<comment type="caution">
    <text evidence="4">The sequence shown here is derived from an EMBL/GenBank/DDBJ whole genome shotgun (WGS) entry which is preliminary data.</text>
</comment>
<reference evidence="4 5" key="1">
    <citation type="journal article" date="2015" name="Plant Cell">
        <title>Oil accumulation by the oleaginous diatom Fistulifera solaris as revealed by the genome and transcriptome.</title>
        <authorList>
            <person name="Tanaka T."/>
            <person name="Maeda Y."/>
            <person name="Veluchamy A."/>
            <person name="Tanaka M."/>
            <person name="Abida H."/>
            <person name="Marechal E."/>
            <person name="Bowler C."/>
            <person name="Muto M."/>
            <person name="Sunaga Y."/>
            <person name="Tanaka M."/>
            <person name="Yoshino T."/>
            <person name="Taniguchi T."/>
            <person name="Fukuda Y."/>
            <person name="Nemoto M."/>
            <person name="Matsumoto M."/>
            <person name="Wong P.S."/>
            <person name="Aburatani S."/>
            <person name="Fujibuchi W."/>
        </authorList>
    </citation>
    <scope>NUCLEOTIDE SEQUENCE [LARGE SCALE GENOMIC DNA]</scope>
    <source>
        <strain evidence="4 5">JPCC DA0580</strain>
    </source>
</reference>
<feature type="signal peptide" evidence="3">
    <location>
        <begin position="1"/>
        <end position="23"/>
    </location>
</feature>
<dbReference type="Proteomes" id="UP000198406">
    <property type="component" value="Unassembled WGS sequence"/>
</dbReference>
<feature type="region of interest" description="Disordered" evidence="1">
    <location>
        <begin position="372"/>
        <end position="459"/>
    </location>
</feature>
<feature type="compositionally biased region" description="Basic residues" evidence="1">
    <location>
        <begin position="372"/>
        <end position="381"/>
    </location>
</feature>
<dbReference type="InParanoid" id="A0A1Z5KSL1"/>
<keyword evidence="3" id="KW-0732">Signal</keyword>
<dbReference type="OrthoDB" id="44012at2759"/>
<name>A0A1Z5KSL1_FISSO</name>
<feature type="region of interest" description="Disordered" evidence="1">
    <location>
        <begin position="151"/>
        <end position="185"/>
    </location>
</feature>
<proteinExistence type="predicted"/>
<evidence type="ECO:0000256" key="1">
    <source>
        <dbReference type="SAM" id="MobiDB-lite"/>
    </source>
</evidence>
<evidence type="ECO:0000313" key="4">
    <source>
        <dbReference type="EMBL" id="GAX29310.1"/>
    </source>
</evidence>
<keyword evidence="2" id="KW-0812">Transmembrane</keyword>
<dbReference type="EMBL" id="BDSP01000289">
    <property type="protein sequence ID" value="GAX29310.1"/>
    <property type="molecule type" value="Genomic_DNA"/>
</dbReference>
<evidence type="ECO:0000256" key="2">
    <source>
        <dbReference type="SAM" id="Phobius"/>
    </source>
</evidence>
<feature type="transmembrane region" description="Helical" evidence="2">
    <location>
        <begin position="335"/>
        <end position="354"/>
    </location>
</feature>
<evidence type="ECO:0000313" key="5">
    <source>
        <dbReference type="Proteomes" id="UP000198406"/>
    </source>
</evidence>
<feature type="compositionally biased region" description="Polar residues" evidence="1">
    <location>
        <begin position="382"/>
        <end position="392"/>
    </location>
</feature>
<keyword evidence="2" id="KW-0472">Membrane</keyword>
<organism evidence="4 5">
    <name type="scientific">Fistulifera solaris</name>
    <name type="common">Oleaginous diatom</name>
    <dbReference type="NCBI Taxonomy" id="1519565"/>
    <lineage>
        <taxon>Eukaryota</taxon>
        <taxon>Sar</taxon>
        <taxon>Stramenopiles</taxon>
        <taxon>Ochrophyta</taxon>
        <taxon>Bacillariophyta</taxon>
        <taxon>Bacillariophyceae</taxon>
        <taxon>Bacillariophycidae</taxon>
        <taxon>Naviculales</taxon>
        <taxon>Naviculaceae</taxon>
        <taxon>Fistulifera</taxon>
    </lineage>
</organism>
<feature type="compositionally biased region" description="Low complexity" evidence="1">
    <location>
        <begin position="159"/>
        <end position="169"/>
    </location>
</feature>
<evidence type="ECO:0000256" key="3">
    <source>
        <dbReference type="SAM" id="SignalP"/>
    </source>
</evidence>
<dbReference type="AlphaFoldDB" id="A0A1Z5KSL1"/>
<protein>
    <submittedName>
        <fullName evidence="4">Uncharacterized protein</fullName>
    </submittedName>
</protein>
<feature type="compositionally biased region" description="Polar residues" evidence="1">
    <location>
        <begin position="403"/>
        <end position="440"/>
    </location>
</feature>